<name>A0ABD0Q2S0_CIRMR</name>
<evidence type="ECO:0000313" key="3">
    <source>
        <dbReference type="Proteomes" id="UP001529510"/>
    </source>
</evidence>
<evidence type="ECO:0000256" key="1">
    <source>
        <dbReference type="SAM" id="MobiDB-lite"/>
    </source>
</evidence>
<comment type="caution">
    <text evidence="2">The sequence shown here is derived from an EMBL/GenBank/DDBJ whole genome shotgun (WGS) entry which is preliminary data.</text>
</comment>
<evidence type="ECO:0008006" key="4">
    <source>
        <dbReference type="Google" id="ProtNLM"/>
    </source>
</evidence>
<reference evidence="2 3" key="1">
    <citation type="submission" date="2024-05" db="EMBL/GenBank/DDBJ databases">
        <title>Genome sequencing and assembly of Indian major carp, Cirrhinus mrigala (Hamilton, 1822).</title>
        <authorList>
            <person name="Mohindra V."/>
            <person name="Chowdhury L.M."/>
            <person name="Lal K."/>
            <person name="Jena J.K."/>
        </authorList>
    </citation>
    <scope>NUCLEOTIDE SEQUENCE [LARGE SCALE GENOMIC DNA]</scope>
    <source>
        <strain evidence="2">CM1030</strain>
        <tissue evidence="2">Blood</tissue>
    </source>
</reference>
<accession>A0ABD0Q2S0</accession>
<feature type="non-terminal residue" evidence="2">
    <location>
        <position position="181"/>
    </location>
</feature>
<feature type="compositionally biased region" description="Basic residues" evidence="1">
    <location>
        <begin position="145"/>
        <end position="156"/>
    </location>
</feature>
<dbReference type="Proteomes" id="UP001529510">
    <property type="component" value="Unassembled WGS sequence"/>
</dbReference>
<gene>
    <name evidence="2" type="ORF">M9458_022989</name>
</gene>
<feature type="non-terminal residue" evidence="2">
    <location>
        <position position="1"/>
    </location>
</feature>
<evidence type="ECO:0000313" key="2">
    <source>
        <dbReference type="EMBL" id="KAL0180583.1"/>
    </source>
</evidence>
<organism evidence="2 3">
    <name type="scientific">Cirrhinus mrigala</name>
    <name type="common">Mrigala</name>
    <dbReference type="NCBI Taxonomy" id="683832"/>
    <lineage>
        <taxon>Eukaryota</taxon>
        <taxon>Metazoa</taxon>
        <taxon>Chordata</taxon>
        <taxon>Craniata</taxon>
        <taxon>Vertebrata</taxon>
        <taxon>Euteleostomi</taxon>
        <taxon>Actinopterygii</taxon>
        <taxon>Neopterygii</taxon>
        <taxon>Teleostei</taxon>
        <taxon>Ostariophysi</taxon>
        <taxon>Cypriniformes</taxon>
        <taxon>Cyprinidae</taxon>
        <taxon>Labeoninae</taxon>
        <taxon>Labeonini</taxon>
        <taxon>Cirrhinus</taxon>
    </lineage>
</organism>
<dbReference type="EMBL" id="JAMKFB020000011">
    <property type="protein sequence ID" value="KAL0180583.1"/>
    <property type="molecule type" value="Genomic_DNA"/>
</dbReference>
<feature type="region of interest" description="Disordered" evidence="1">
    <location>
        <begin position="135"/>
        <end position="157"/>
    </location>
</feature>
<sequence length="181" mass="19378">ELLFPSEDVMAVVFRGAGGGLHAALHQPVRQQPSGSVLRGVSHAVVHGGAGAVHPAGRVRGPLGDALHPLQHRLVPAAQDHASGQVPGAGGDCGDGNHGGAGLPQPVHAPEHQRADLGAVQRLRRARILAALRLHQQPQHDPTRGRHPRQTRRPRRLQCPLAARAGARLQDRHYHLHIRHE</sequence>
<protein>
    <recommendedName>
        <fullName evidence="4">Prostaglandin E receptor 4</fullName>
    </recommendedName>
</protein>
<keyword evidence="3" id="KW-1185">Reference proteome</keyword>
<dbReference type="AlphaFoldDB" id="A0ABD0Q2S0"/>
<proteinExistence type="predicted"/>